<gene>
    <name evidence="6" type="ORF">BXZ70DRAFT_899408</name>
</gene>
<keyword evidence="5" id="KW-0539">Nucleus</keyword>
<evidence type="ECO:0000256" key="2">
    <source>
        <dbReference type="ARBA" id="ARBA00022723"/>
    </source>
</evidence>
<comment type="caution">
    <text evidence="6">The sequence shown here is derived from an EMBL/GenBank/DDBJ whole genome shotgun (WGS) entry which is preliminary data.</text>
</comment>
<dbReference type="PANTHER" id="PTHR46481">
    <property type="entry name" value="ZINC FINGER BED DOMAIN-CONTAINING PROTEIN 4"/>
    <property type="match status" value="1"/>
</dbReference>
<evidence type="ECO:0000313" key="6">
    <source>
        <dbReference type="EMBL" id="KAH8088944.1"/>
    </source>
</evidence>
<dbReference type="AlphaFoldDB" id="A0A8K0UHJ3"/>
<sequence length="268" mass="30380">WTSRVYAFFSPDVKAEEELKTGRRRHIFKCAGRGCGKEISRYLDTGDRSSTSALKKHVVACKSWGEAAYNSAMEMSNVVEARKALARYRDGDIKGAFEVKGKGKPTYSTRQLTPMQMRYSLRPFETVSDEEYIFMMKTGRPELYIPSPSTVSRDLRRMFVNVRVKIARMIQAYEGRVSFSSDCWTAPITSVPYMGVLAHFEQNGVPFCLPLDLVEVPFSHTGEALADEFQRVLDEFGIQEKVSTSVPQDLDMYLHTIDAWVYGGQCGQ</sequence>
<dbReference type="GO" id="GO:0005634">
    <property type="term" value="C:nucleus"/>
    <property type="evidence" value="ECO:0007669"/>
    <property type="project" value="UniProtKB-SubCell"/>
</dbReference>
<accession>A0A8K0UHJ3</accession>
<evidence type="ECO:0000256" key="1">
    <source>
        <dbReference type="ARBA" id="ARBA00004123"/>
    </source>
</evidence>
<name>A0A8K0UHJ3_9AGAR</name>
<comment type="subcellular location">
    <subcellularLocation>
        <location evidence="1">Nucleus</location>
    </subcellularLocation>
</comment>
<dbReference type="GO" id="GO:0008270">
    <property type="term" value="F:zinc ion binding"/>
    <property type="evidence" value="ECO:0007669"/>
    <property type="project" value="UniProtKB-KW"/>
</dbReference>
<keyword evidence="2" id="KW-0479">Metal-binding</keyword>
<dbReference type="InterPro" id="IPR052035">
    <property type="entry name" value="ZnF_BED_domain_contain"/>
</dbReference>
<dbReference type="Proteomes" id="UP000813824">
    <property type="component" value="Unassembled WGS sequence"/>
</dbReference>
<dbReference type="OrthoDB" id="2677917at2759"/>
<evidence type="ECO:0000313" key="7">
    <source>
        <dbReference type="Proteomes" id="UP000813824"/>
    </source>
</evidence>
<dbReference type="InterPro" id="IPR012337">
    <property type="entry name" value="RNaseH-like_sf"/>
</dbReference>
<keyword evidence="4" id="KW-0862">Zinc</keyword>
<evidence type="ECO:0000256" key="3">
    <source>
        <dbReference type="ARBA" id="ARBA00022771"/>
    </source>
</evidence>
<reference evidence="6" key="1">
    <citation type="journal article" date="2021" name="New Phytol.">
        <title>Evolutionary innovations through gain and loss of genes in the ectomycorrhizal Boletales.</title>
        <authorList>
            <person name="Wu G."/>
            <person name="Miyauchi S."/>
            <person name="Morin E."/>
            <person name="Kuo A."/>
            <person name="Drula E."/>
            <person name="Varga T."/>
            <person name="Kohler A."/>
            <person name="Feng B."/>
            <person name="Cao Y."/>
            <person name="Lipzen A."/>
            <person name="Daum C."/>
            <person name="Hundley H."/>
            <person name="Pangilinan J."/>
            <person name="Johnson J."/>
            <person name="Barry K."/>
            <person name="LaButti K."/>
            <person name="Ng V."/>
            <person name="Ahrendt S."/>
            <person name="Min B."/>
            <person name="Choi I.G."/>
            <person name="Park H."/>
            <person name="Plett J.M."/>
            <person name="Magnuson J."/>
            <person name="Spatafora J.W."/>
            <person name="Nagy L.G."/>
            <person name="Henrissat B."/>
            <person name="Grigoriev I.V."/>
            <person name="Yang Z.L."/>
            <person name="Xu J."/>
            <person name="Martin F.M."/>
        </authorList>
    </citation>
    <scope>NUCLEOTIDE SEQUENCE</scope>
    <source>
        <strain evidence="6">KKN 215</strain>
    </source>
</reference>
<dbReference type="EMBL" id="JAEVFJ010000039">
    <property type="protein sequence ID" value="KAH8088944.1"/>
    <property type="molecule type" value="Genomic_DNA"/>
</dbReference>
<evidence type="ECO:0000256" key="5">
    <source>
        <dbReference type="ARBA" id="ARBA00023242"/>
    </source>
</evidence>
<proteinExistence type="predicted"/>
<organism evidence="6 7">
    <name type="scientific">Cristinia sonorae</name>
    <dbReference type="NCBI Taxonomy" id="1940300"/>
    <lineage>
        <taxon>Eukaryota</taxon>
        <taxon>Fungi</taxon>
        <taxon>Dikarya</taxon>
        <taxon>Basidiomycota</taxon>
        <taxon>Agaricomycotina</taxon>
        <taxon>Agaricomycetes</taxon>
        <taxon>Agaricomycetidae</taxon>
        <taxon>Agaricales</taxon>
        <taxon>Pleurotineae</taxon>
        <taxon>Stephanosporaceae</taxon>
        <taxon>Cristinia</taxon>
    </lineage>
</organism>
<dbReference type="SUPFAM" id="SSF53098">
    <property type="entry name" value="Ribonuclease H-like"/>
    <property type="match status" value="1"/>
</dbReference>
<keyword evidence="7" id="KW-1185">Reference proteome</keyword>
<protein>
    <submittedName>
        <fullName evidence="6">Uncharacterized protein</fullName>
    </submittedName>
</protein>
<dbReference type="PANTHER" id="PTHR46481:SF10">
    <property type="entry name" value="ZINC FINGER BED DOMAIN-CONTAINING PROTEIN 39"/>
    <property type="match status" value="1"/>
</dbReference>
<keyword evidence="3" id="KW-0863">Zinc-finger</keyword>
<feature type="non-terminal residue" evidence="6">
    <location>
        <position position="1"/>
    </location>
</feature>
<evidence type="ECO:0000256" key="4">
    <source>
        <dbReference type="ARBA" id="ARBA00022833"/>
    </source>
</evidence>